<keyword evidence="3" id="KW-1185">Reference proteome</keyword>
<accession>A0A2T6A908</accession>
<dbReference type="AlphaFoldDB" id="A0A2T6A908"/>
<organism evidence="2 3">
    <name type="scientific">Allosediminivita pacifica</name>
    <dbReference type="NCBI Taxonomy" id="1267769"/>
    <lineage>
        <taxon>Bacteria</taxon>
        <taxon>Pseudomonadati</taxon>
        <taxon>Pseudomonadota</taxon>
        <taxon>Alphaproteobacteria</taxon>
        <taxon>Rhodobacterales</taxon>
        <taxon>Paracoccaceae</taxon>
        <taxon>Allosediminivita</taxon>
    </lineage>
</organism>
<evidence type="ECO:0008006" key="4">
    <source>
        <dbReference type="Google" id="ProtNLM"/>
    </source>
</evidence>
<evidence type="ECO:0000313" key="3">
    <source>
        <dbReference type="Proteomes" id="UP000244069"/>
    </source>
</evidence>
<dbReference type="NCBIfam" id="NF033894">
    <property type="entry name" value="Eex_IncN"/>
    <property type="match status" value="1"/>
</dbReference>
<dbReference type="Proteomes" id="UP000244069">
    <property type="component" value="Unassembled WGS sequence"/>
</dbReference>
<feature type="region of interest" description="Disordered" evidence="1">
    <location>
        <begin position="61"/>
        <end position="87"/>
    </location>
</feature>
<reference evidence="2 3" key="1">
    <citation type="submission" date="2018-04" db="EMBL/GenBank/DDBJ databases">
        <title>Genomic Encyclopedia of Archaeal and Bacterial Type Strains, Phase II (KMG-II): from individual species to whole genera.</title>
        <authorList>
            <person name="Goeker M."/>
        </authorList>
    </citation>
    <scope>NUCLEOTIDE SEQUENCE [LARGE SCALE GENOMIC DNA]</scope>
    <source>
        <strain evidence="2 3">DSM 29329</strain>
    </source>
</reference>
<protein>
    <recommendedName>
        <fullName evidence="4">EexN family lipoprotein</fullName>
    </recommendedName>
</protein>
<dbReference type="OrthoDB" id="7860510at2"/>
<sequence>MHLPLPLIITLAASAFLAGCKEEAENHTVDYFTANPAERAAMLETCEVADRAMDDANCVNARKSAQKTQTQKDREGSYRLFGDPSFN</sequence>
<dbReference type="InterPro" id="IPR047937">
    <property type="entry name" value="Eex_IncN-like"/>
</dbReference>
<proteinExistence type="predicted"/>
<dbReference type="EMBL" id="QBKN01000035">
    <property type="protein sequence ID" value="PTX40318.1"/>
    <property type="molecule type" value="Genomic_DNA"/>
</dbReference>
<gene>
    <name evidence="2" type="ORF">C8N44_13538</name>
</gene>
<name>A0A2T6A908_9RHOB</name>
<comment type="caution">
    <text evidence="2">The sequence shown here is derived from an EMBL/GenBank/DDBJ whole genome shotgun (WGS) entry which is preliminary data.</text>
</comment>
<evidence type="ECO:0000256" key="1">
    <source>
        <dbReference type="SAM" id="MobiDB-lite"/>
    </source>
</evidence>
<dbReference type="RefSeq" id="WP_107978586.1">
    <property type="nucleotide sequence ID" value="NZ_BMEZ01000034.1"/>
</dbReference>
<evidence type="ECO:0000313" key="2">
    <source>
        <dbReference type="EMBL" id="PTX40318.1"/>
    </source>
</evidence>